<comment type="caution">
    <text evidence="2">The sequence shown here is derived from an EMBL/GenBank/DDBJ whole genome shotgun (WGS) entry which is preliminary data.</text>
</comment>
<feature type="region of interest" description="Disordered" evidence="1">
    <location>
        <begin position="1"/>
        <end position="55"/>
    </location>
</feature>
<proteinExistence type="predicted"/>
<accession>A0A832S969</accession>
<evidence type="ECO:0000313" key="3">
    <source>
        <dbReference type="Proteomes" id="UP000600774"/>
    </source>
</evidence>
<feature type="compositionally biased region" description="Basic and acidic residues" evidence="1">
    <location>
        <begin position="45"/>
        <end position="55"/>
    </location>
</feature>
<dbReference type="RefSeq" id="WP_162013096.1">
    <property type="nucleotide sequence ID" value="NZ_DUJU01000142.1"/>
</dbReference>
<reference evidence="2" key="1">
    <citation type="journal article" date="2020" name="bioRxiv">
        <title>A rank-normalized archaeal taxonomy based on genome phylogeny resolves widespread incomplete and uneven classifications.</title>
        <authorList>
            <person name="Rinke C."/>
            <person name="Chuvochina M."/>
            <person name="Mussig A.J."/>
            <person name="Chaumeil P.-A."/>
            <person name="Waite D.W."/>
            <person name="Whitman W.B."/>
            <person name="Parks D.H."/>
            <person name="Hugenholtz P."/>
        </authorList>
    </citation>
    <scope>NUCLEOTIDE SEQUENCE</scope>
    <source>
        <strain evidence="2">UBA8876</strain>
    </source>
</reference>
<dbReference type="AlphaFoldDB" id="A0A832S969"/>
<gene>
    <name evidence="2" type="ORF">HA338_12665</name>
</gene>
<feature type="compositionally biased region" description="Basic residues" evidence="1">
    <location>
        <begin position="28"/>
        <end position="42"/>
    </location>
</feature>
<evidence type="ECO:0000256" key="1">
    <source>
        <dbReference type="SAM" id="MobiDB-lite"/>
    </source>
</evidence>
<dbReference type="EMBL" id="DUJU01000142">
    <property type="protein sequence ID" value="HIH94826.1"/>
    <property type="molecule type" value="Genomic_DNA"/>
</dbReference>
<protein>
    <submittedName>
        <fullName evidence="2">Uncharacterized protein</fullName>
    </submittedName>
</protein>
<evidence type="ECO:0000313" key="2">
    <source>
        <dbReference type="EMBL" id="HIH94826.1"/>
    </source>
</evidence>
<dbReference type="Proteomes" id="UP000600774">
    <property type="component" value="Unassembled WGS sequence"/>
</dbReference>
<name>A0A832S969_9EURY</name>
<organism evidence="2 3">
    <name type="scientific">Methanosarcina acetivorans</name>
    <dbReference type="NCBI Taxonomy" id="2214"/>
    <lineage>
        <taxon>Archaea</taxon>
        <taxon>Methanobacteriati</taxon>
        <taxon>Methanobacteriota</taxon>
        <taxon>Stenosarchaea group</taxon>
        <taxon>Methanomicrobia</taxon>
        <taxon>Methanosarcinales</taxon>
        <taxon>Methanosarcinaceae</taxon>
        <taxon>Methanosarcina</taxon>
    </lineage>
</organism>
<sequence>MENALINSKESAKKKNNKSSFQALKLTKEKKKIDKKNKKPSKSQKNGEKPKILFT</sequence>